<sequence length="257" mass="28515">MDSLVYEKSAFCPFDESTEINALAAGLTFSLDDAPHPLCILAASKLQLHLESQQEWKHNFGLSSGTEGVIIGKMFGVLIVRTKDGELGYLAAFSGKLAGGNHHAKFVPPIFDGLVAGGFVNAGMTKLTGINEEINSLESFNHEIHAEQIRLLKILRKTHSISLQNKIFEQYHFLNRAGESKSLIEIFENTVYKKPPAGAGECAAPKLLQYAFRHEMEPLALAEFWWGLSPKSAYWKHGHFYPPCREKCASILAHMLT</sequence>
<evidence type="ECO:0000313" key="2">
    <source>
        <dbReference type="Proteomes" id="UP000240971"/>
    </source>
</evidence>
<keyword evidence="2" id="KW-1185">Reference proteome</keyword>
<reference evidence="1 2" key="1">
    <citation type="submission" date="2018-03" db="EMBL/GenBank/DDBJ databases">
        <title>Genomic Encyclopedia of Archaeal and Bacterial Type Strains, Phase II (KMG-II): from individual species to whole genera.</title>
        <authorList>
            <person name="Goeker M."/>
        </authorList>
    </citation>
    <scope>NUCLEOTIDE SEQUENCE [LARGE SCALE GENOMIC DNA]</scope>
    <source>
        <strain evidence="1 2">DSM 24859</strain>
    </source>
</reference>
<gene>
    <name evidence="1" type="ORF">CLV51_10568</name>
</gene>
<dbReference type="RefSeq" id="WP_106530138.1">
    <property type="nucleotide sequence ID" value="NZ_PYAW01000005.1"/>
</dbReference>
<comment type="caution">
    <text evidence="1">The sequence shown here is derived from an EMBL/GenBank/DDBJ whole genome shotgun (WGS) entry which is preliminary data.</text>
</comment>
<protein>
    <submittedName>
        <fullName evidence="1">tRNA pseudouridine32 synthase / 23S rRNA pseudouridine746 synthase</fullName>
    </submittedName>
</protein>
<accession>A0A2P8HEN8</accession>
<proteinExistence type="predicted"/>
<dbReference type="EMBL" id="PYAW01000005">
    <property type="protein sequence ID" value="PSL44696.1"/>
    <property type="molecule type" value="Genomic_DNA"/>
</dbReference>
<name>A0A2P8HEN8_CHINA</name>
<dbReference type="OrthoDB" id="9807829at2"/>
<dbReference type="Proteomes" id="UP000240971">
    <property type="component" value="Unassembled WGS sequence"/>
</dbReference>
<evidence type="ECO:0000313" key="1">
    <source>
        <dbReference type="EMBL" id="PSL44696.1"/>
    </source>
</evidence>
<dbReference type="AlphaFoldDB" id="A0A2P8HEN8"/>
<organism evidence="1 2">
    <name type="scientific">Chitinophaga niastensis</name>
    <dbReference type="NCBI Taxonomy" id="536980"/>
    <lineage>
        <taxon>Bacteria</taxon>
        <taxon>Pseudomonadati</taxon>
        <taxon>Bacteroidota</taxon>
        <taxon>Chitinophagia</taxon>
        <taxon>Chitinophagales</taxon>
        <taxon>Chitinophagaceae</taxon>
        <taxon>Chitinophaga</taxon>
    </lineage>
</organism>